<accession>A0A6N1NW12</accession>
<dbReference type="GeneID" id="80518901"/>
<reference evidence="2" key="1">
    <citation type="submission" date="2017-01" db="EMBL/GenBank/DDBJ databases">
        <authorList>
            <person name="Assis F.L."/>
            <person name="Abrahao J.S."/>
            <person name="Silva L."/>
            <person name="Khalil J.B."/>
            <person name="Rodrigues R."/>
            <person name="Silva L.S."/>
            <person name="Arantes T."/>
            <person name="Boratto P."/>
            <person name="Andrade M."/>
            <person name="Kroon E.G."/>
            <person name="Ribeiro B."/>
            <person name="Bergier I."/>
            <person name="Seligmann H."/>
            <person name="Ghigo E."/>
            <person name="Colson P."/>
            <person name="Levasseur A."/>
            <person name="Raoult D."/>
            <person name="Scola B.L."/>
        </authorList>
    </citation>
    <scope>NUCLEOTIDE SEQUENCE</scope>
    <source>
        <strain evidence="2">Soda lake</strain>
    </source>
</reference>
<name>A0A6N1NW12_9VIRU</name>
<dbReference type="KEGG" id="vg:80518901"/>
<organism evidence="2">
    <name type="scientific">Tupanvirus soda lake</name>
    <dbReference type="NCBI Taxonomy" id="2126985"/>
    <lineage>
        <taxon>Viruses</taxon>
        <taxon>Varidnaviria</taxon>
        <taxon>Bamfordvirae</taxon>
        <taxon>Nucleocytoviricota</taxon>
        <taxon>Megaviricetes</taxon>
        <taxon>Imitervirales</taxon>
        <taxon>Mimiviridae</taxon>
        <taxon>Megamimivirinae</taxon>
        <taxon>Tupanvirus</taxon>
        <taxon>Tupanvirus salinum</taxon>
    </lineage>
</organism>
<keyword evidence="1" id="KW-1133">Transmembrane helix</keyword>
<protein>
    <submittedName>
        <fullName evidence="2">Uncharacterized protein</fullName>
    </submittedName>
</protein>
<dbReference type="RefSeq" id="YP_010782137.1">
    <property type="nucleotide sequence ID" value="NC_075039.1"/>
</dbReference>
<keyword evidence="1" id="KW-0472">Membrane</keyword>
<dbReference type="EMBL" id="KY523104">
    <property type="protein sequence ID" value="QKU35473.1"/>
    <property type="molecule type" value="Genomic_DNA"/>
</dbReference>
<reference evidence="2" key="2">
    <citation type="journal article" date="2018" name="Nat. Commun.">
        <title>Tailed giant Tupanvirus possesses the most complete translational apparatus of the known virosphere.</title>
        <authorList>
            <person name="Abrahao J."/>
            <person name="Silva L."/>
            <person name="Silva L.S."/>
            <person name="Khalil J.Y.B."/>
            <person name="Rodrigues R."/>
            <person name="Arantes T."/>
            <person name="Assis F."/>
            <person name="Boratto P."/>
            <person name="Andrade M."/>
            <person name="Kroon E.G."/>
            <person name="Ribeiro B."/>
            <person name="Bergier I."/>
            <person name="Seligmann H."/>
            <person name="Ghigo E."/>
            <person name="Colson P."/>
            <person name="Levasseur A."/>
            <person name="Kroemer G."/>
            <person name="Raoult D."/>
            <person name="La Scola B."/>
        </authorList>
    </citation>
    <scope>NUCLEOTIDE SEQUENCE [LARGE SCALE GENOMIC DNA]</scope>
    <source>
        <strain evidence="2">Soda lake</strain>
    </source>
</reference>
<evidence type="ECO:0000256" key="1">
    <source>
        <dbReference type="SAM" id="Phobius"/>
    </source>
</evidence>
<feature type="transmembrane region" description="Helical" evidence="1">
    <location>
        <begin position="34"/>
        <end position="53"/>
    </location>
</feature>
<proteinExistence type="predicted"/>
<evidence type="ECO:0000313" key="2">
    <source>
        <dbReference type="EMBL" id="QKU35473.1"/>
    </source>
</evidence>
<keyword evidence="1" id="KW-0812">Transmembrane</keyword>
<feature type="transmembrane region" description="Helical" evidence="1">
    <location>
        <begin position="7"/>
        <end position="28"/>
    </location>
</feature>
<sequence>MFTLQDGIKYIGLAAIVYFLLKAFANNILTNCQIIILVLCIMLFVIFIASQNFNCPNKYKVERFDMTNGITNSVYDGPLNHNIDDDDTADEYNNMDHSDDDINDFKDIMGIDKQRYEQIKNTEKNAMDRIRSNHKNEMIHTTTHPFNTVPLGTQLYGYTYLPPENWFRAYERPPVCISEKICAVCPVADPSTAGLLEFDSNNNIMGPMGINHRYSKKVLNKDK</sequence>